<dbReference type="EMBL" id="JANTQA010000057">
    <property type="protein sequence ID" value="KAJ3428938.1"/>
    <property type="molecule type" value="Genomic_DNA"/>
</dbReference>
<dbReference type="Gene3D" id="1.25.40.10">
    <property type="entry name" value="Tetratricopeptide repeat domain"/>
    <property type="match status" value="1"/>
</dbReference>
<sequence length="472" mass="55309">MNKFQFLFLFFFISIFLQSIECKSKSDLIKEGDELLSTSTNEAISKYNQAIKMDENDYYLYYKRSLAQLNLHKFRSFMSDISYSLTLNPTFSSGYFLRGRINLKLGRLDDAEADLKKSGMSAKTQLKSIKETKKLITKYDKVLKSEPNEKTNGEKKKILDQILELCPSFLKYLQERISISITTADLSSAFFDLQTSLLTDRSDPKTHYLKGKVQGIINERQTAINSFKNCLKFDPDNKDCKTEFFRTKKIMRKLEQVDRIMEQDQYRKTIQLLTEIIQLWDEQGRWSPESGAMMYQKRCRAYVGLSETENALKDCESSIEIQENYAEAWFWKGEAKIKAELWDEAIHDFNKFQELDKNQSKRANEAKRRAEIEKKKASRVNYYKVLEISEDATLPQIKKAYRTKAKKFHPDMVQGEENKKQAEKTFGKIAEAYEVLKDPVKRRKYDSGEDLLEHHNPFQNFQNGGFTFNFGF</sequence>
<evidence type="ECO:0000256" key="1">
    <source>
        <dbReference type="ARBA" id="ARBA00022737"/>
    </source>
</evidence>
<feature type="domain" description="J" evidence="5">
    <location>
        <begin position="381"/>
        <end position="449"/>
    </location>
</feature>
<name>A0AAV7YGP1_9EUKA</name>
<evidence type="ECO:0000256" key="2">
    <source>
        <dbReference type="ARBA" id="ARBA00022803"/>
    </source>
</evidence>
<dbReference type="PRINTS" id="PR00625">
    <property type="entry name" value="JDOMAIN"/>
</dbReference>
<evidence type="ECO:0000313" key="7">
    <source>
        <dbReference type="Proteomes" id="UP001146793"/>
    </source>
</evidence>
<keyword evidence="4" id="KW-0732">Signal</keyword>
<gene>
    <name evidence="6" type="ORF">M0812_24277</name>
</gene>
<dbReference type="InterPro" id="IPR011990">
    <property type="entry name" value="TPR-like_helical_dom_sf"/>
</dbReference>
<feature type="signal peptide" evidence="4">
    <location>
        <begin position="1"/>
        <end position="22"/>
    </location>
</feature>
<dbReference type="SUPFAM" id="SSF46565">
    <property type="entry name" value="Chaperone J-domain"/>
    <property type="match status" value="1"/>
</dbReference>
<dbReference type="Pfam" id="PF00226">
    <property type="entry name" value="DnaJ"/>
    <property type="match status" value="1"/>
</dbReference>
<dbReference type="PANTHER" id="PTHR45188">
    <property type="entry name" value="DNAJ PROTEIN P58IPK HOMOLOG"/>
    <property type="match status" value="1"/>
</dbReference>
<evidence type="ECO:0000256" key="4">
    <source>
        <dbReference type="SAM" id="SignalP"/>
    </source>
</evidence>
<dbReference type="PROSITE" id="PS50005">
    <property type="entry name" value="TPR"/>
    <property type="match status" value="2"/>
</dbReference>
<dbReference type="SMART" id="SM00271">
    <property type="entry name" value="DnaJ"/>
    <property type="match status" value="1"/>
</dbReference>
<dbReference type="Pfam" id="PF13181">
    <property type="entry name" value="TPR_8"/>
    <property type="match status" value="1"/>
</dbReference>
<keyword evidence="2 3" id="KW-0802">TPR repeat</keyword>
<organism evidence="6 7">
    <name type="scientific">Anaeramoeba flamelloides</name>
    <dbReference type="NCBI Taxonomy" id="1746091"/>
    <lineage>
        <taxon>Eukaryota</taxon>
        <taxon>Metamonada</taxon>
        <taxon>Anaeramoebidae</taxon>
        <taxon>Anaeramoeba</taxon>
    </lineage>
</organism>
<dbReference type="Gene3D" id="1.10.287.110">
    <property type="entry name" value="DnaJ domain"/>
    <property type="match status" value="1"/>
</dbReference>
<dbReference type="AlphaFoldDB" id="A0AAV7YGP1"/>
<dbReference type="SMART" id="SM00028">
    <property type="entry name" value="TPR"/>
    <property type="match status" value="4"/>
</dbReference>
<dbReference type="CDD" id="cd06257">
    <property type="entry name" value="DnaJ"/>
    <property type="match status" value="1"/>
</dbReference>
<feature type="repeat" description="TPR" evidence="3">
    <location>
        <begin position="326"/>
        <end position="359"/>
    </location>
</feature>
<feature type="chain" id="PRO_5043765011" description="J domain-containing protein" evidence="4">
    <location>
        <begin position="23"/>
        <end position="472"/>
    </location>
</feature>
<feature type="repeat" description="TPR" evidence="3">
    <location>
        <begin position="204"/>
        <end position="237"/>
    </location>
</feature>
<dbReference type="InterPro" id="IPR019734">
    <property type="entry name" value="TPR_rpt"/>
</dbReference>
<proteinExistence type="predicted"/>
<dbReference type="PROSITE" id="PS50076">
    <property type="entry name" value="DNAJ_2"/>
    <property type="match status" value="1"/>
</dbReference>
<evidence type="ECO:0000313" key="6">
    <source>
        <dbReference type="EMBL" id="KAJ3428938.1"/>
    </source>
</evidence>
<keyword evidence="1" id="KW-0677">Repeat</keyword>
<dbReference type="Proteomes" id="UP001146793">
    <property type="component" value="Unassembled WGS sequence"/>
</dbReference>
<dbReference type="PANTHER" id="PTHR45188:SF2">
    <property type="entry name" value="DNAJ HOMOLOG SUBFAMILY C MEMBER 7"/>
    <property type="match status" value="1"/>
</dbReference>
<dbReference type="InterPro" id="IPR001623">
    <property type="entry name" value="DnaJ_domain"/>
</dbReference>
<accession>A0AAV7YGP1</accession>
<comment type="caution">
    <text evidence="6">The sequence shown here is derived from an EMBL/GenBank/DDBJ whole genome shotgun (WGS) entry which is preliminary data.</text>
</comment>
<dbReference type="SUPFAM" id="SSF48452">
    <property type="entry name" value="TPR-like"/>
    <property type="match status" value="1"/>
</dbReference>
<evidence type="ECO:0000256" key="3">
    <source>
        <dbReference type="PROSITE-ProRule" id="PRU00339"/>
    </source>
</evidence>
<dbReference type="InterPro" id="IPR036869">
    <property type="entry name" value="J_dom_sf"/>
</dbReference>
<evidence type="ECO:0000259" key="5">
    <source>
        <dbReference type="PROSITE" id="PS50076"/>
    </source>
</evidence>
<protein>
    <recommendedName>
        <fullName evidence="5">J domain-containing protein</fullName>
    </recommendedName>
</protein>
<reference evidence="6" key="1">
    <citation type="submission" date="2022-08" db="EMBL/GenBank/DDBJ databases">
        <title>Novel sulphate-reducing endosymbionts in the free-living metamonad Anaeramoeba.</title>
        <authorList>
            <person name="Jerlstrom-Hultqvist J."/>
            <person name="Cepicka I."/>
            <person name="Gallot-Lavallee L."/>
            <person name="Salas-Leiva D."/>
            <person name="Curtis B.A."/>
            <person name="Zahonova K."/>
            <person name="Pipaliya S."/>
            <person name="Dacks J."/>
            <person name="Roger A.J."/>
        </authorList>
    </citation>
    <scope>NUCLEOTIDE SEQUENCE</scope>
    <source>
        <strain evidence="6">Busselton2</strain>
    </source>
</reference>